<comment type="caution">
    <text evidence="3">The sequence shown here is derived from an EMBL/GenBank/DDBJ whole genome shotgun (WGS) entry which is preliminary data.</text>
</comment>
<dbReference type="InterPro" id="IPR025491">
    <property type="entry name" value="DUF4382"/>
</dbReference>
<dbReference type="Proteomes" id="UP000474296">
    <property type="component" value="Unassembled WGS sequence"/>
</dbReference>
<dbReference type="AlphaFoldDB" id="A0A6M0CML1"/>
<sequence length="276" mass="29696">MKNLIRSFLVLLTIATITACTDNDDKQEGTASIAVRLTDKPGDYDKVNIEVTDVLIKRAKADGDESLNDEEFGWESIGTVNTGIYDLLELTGGIDTLLVSGDISAGKIEQIRLVLGDNNTVEKDGSVYDLKTPSAEQSGLKIKIDDIFEPGSTHNFLLDFDVSRSIIDAGNSGNLILKPVIRASDESNSGKIEGMVSPSTFQSIVTATNGEITVSAYVDKRGKFVLNGMPEGSYEITVTPATDSGYQEKTVENVEVLVRKSADLGIIELEELPVTG</sequence>
<keyword evidence="4" id="KW-1185">Reference proteome</keyword>
<evidence type="ECO:0000256" key="1">
    <source>
        <dbReference type="SAM" id="SignalP"/>
    </source>
</evidence>
<feature type="signal peptide" evidence="1">
    <location>
        <begin position="1"/>
        <end position="19"/>
    </location>
</feature>
<name>A0A6M0CML1_9FLAO</name>
<evidence type="ECO:0000259" key="2">
    <source>
        <dbReference type="Pfam" id="PF14321"/>
    </source>
</evidence>
<protein>
    <submittedName>
        <fullName evidence="3">DUF4382 domain-containing protein</fullName>
    </submittedName>
</protein>
<gene>
    <name evidence="3" type="ORF">GWK10_08530</name>
</gene>
<feature type="chain" id="PRO_5026655275" evidence="1">
    <location>
        <begin position="20"/>
        <end position="276"/>
    </location>
</feature>
<dbReference type="RefSeq" id="WP_164031559.1">
    <property type="nucleotide sequence ID" value="NZ_JAABOQ010000003.1"/>
</dbReference>
<proteinExistence type="predicted"/>
<evidence type="ECO:0000313" key="3">
    <source>
        <dbReference type="EMBL" id="NER17254.1"/>
    </source>
</evidence>
<dbReference type="PROSITE" id="PS51257">
    <property type="entry name" value="PROKAR_LIPOPROTEIN"/>
    <property type="match status" value="1"/>
</dbReference>
<dbReference type="Gene3D" id="2.60.40.1120">
    <property type="entry name" value="Carboxypeptidase-like, regulatory domain"/>
    <property type="match status" value="1"/>
</dbReference>
<feature type="domain" description="DUF4382" evidence="2">
    <location>
        <begin position="30"/>
        <end position="179"/>
    </location>
</feature>
<organism evidence="3 4">
    <name type="scientific">Spongiivirga citrea</name>
    <dbReference type="NCBI Taxonomy" id="1481457"/>
    <lineage>
        <taxon>Bacteria</taxon>
        <taxon>Pseudomonadati</taxon>
        <taxon>Bacteroidota</taxon>
        <taxon>Flavobacteriia</taxon>
        <taxon>Flavobacteriales</taxon>
        <taxon>Flavobacteriaceae</taxon>
        <taxon>Spongiivirga</taxon>
    </lineage>
</organism>
<reference evidence="3 4" key="1">
    <citation type="submission" date="2020-01" db="EMBL/GenBank/DDBJ databases">
        <title>Spongiivirga citrea KCTC 32990T.</title>
        <authorList>
            <person name="Wang G."/>
        </authorList>
    </citation>
    <scope>NUCLEOTIDE SEQUENCE [LARGE SCALE GENOMIC DNA]</scope>
    <source>
        <strain evidence="3 4">KCTC 32990</strain>
    </source>
</reference>
<dbReference type="EMBL" id="JAABOQ010000003">
    <property type="protein sequence ID" value="NER17254.1"/>
    <property type="molecule type" value="Genomic_DNA"/>
</dbReference>
<dbReference type="Pfam" id="PF14321">
    <property type="entry name" value="DUF4382"/>
    <property type="match status" value="1"/>
</dbReference>
<keyword evidence="1" id="KW-0732">Signal</keyword>
<evidence type="ECO:0000313" key="4">
    <source>
        <dbReference type="Proteomes" id="UP000474296"/>
    </source>
</evidence>
<accession>A0A6M0CML1</accession>